<sequence length="441" mass="51009">MNAETKSDYLYLREDVHQPLRKPGMSLSDCRKQTISWYKGLDPEQTILHTMLTGQIFGLLGVTSYHQIQSIIENPELRQTASNRLMRQLTKLYGIKDPETMREKCEAYGSDANAVRDHLQWVLSYQGSTSLEMVNEIRAYNDPTDLLLLSLNGKWSEKARWDAKVKLQFMGLAASIYKREGDLKLEDQFKDFVDWMNEEVRDPDLQFGESKGAYLISTHDPETWACTSTRWISEEEGSKLQPQPFQKKTHMLRRNFKTNMRNSIDAYVSIRDKSRPMKIVKMLRKKAEDPAIAVDDDTGLLVVVNNHRAAIKFISHLIDRGYQSERSIIIEDVSNTLDGGEYNGNLGSSPKLRMMKFFVRLANNANKMRVECIIHTPETYAESLYMRGVSHLEFEVNRLVDTGVPNTVFRKKYFPYFDTDEARKQAIARIRATIEGAWRHE</sequence>
<evidence type="ECO:0000313" key="1">
    <source>
        <dbReference type="EMBL" id="OGE29640.1"/>
    </source>
</evidence>
<dbReference type="Proteomes" id="UP000177555">
    <property type="component" value="Unassembled WGS sequence"/>
</dbReference>
<gene>
    <name evidence="1" type="ORF">A2867_02160</name>
</gene>
<organism evidence="1 2">
    <name type="scientific">Candidatus Daviesbacteria bacterium RIFCSPHIGHO2_01_FULL_40_11</name>
    <dbReference type="NCBI Taxonomy" id="1797762"/>
    <lineage>
        <taxon>Bacteria</taxon>
        <taxon>Candidatus Daviesiibacteriota</taxon>
    </lineage>
</organism>
<evidence type="ECO:0000313" key="2">
    <source>
        <dbReference type="Proteomes" id="UP000177555"/>
    </source>
</evidence>
<proteinExistence type="predicted"/>
<protein>
    <submittedName>
        <fullName evidence="1">Uncharacterized protein</fullName>
    </submittedName>
</protein>
<reference evidence="1 2" key="1">
    <citation type="journal article" date="2016" name="Nat. Commun.">
        <title>Thousands of microbial genomes shed light on interconnected biogeochemical processes in an aquifer system.</title>
        <authorList>
            <person name="Anantharaman K."/>
            <person name="Brown C.T."/>
            <person name="Hug L.A."/>
            <person name="Sharon I."/>
            <person name="Castelle C.J."/>
            <person name="Probst A.J."/>
            <person name="Thomas B.C."/>
            <person name="Singh A."/>
            <person name="Wilkins M.J."/>
            <person name="Karaoz U."/>
            <person name="Brodie E.L."/>
            <person name="Williams K.H."/>
            <person name="Hubbard S.S."/>
            <person name="Banfield J.F."/>
        </authorList>
    </citation>
    <scope>NUCLEOTIDE SEQUENCE [LARGE SCALE GENOMIC DNA]</scope>
</reference>
<accession>A0A1F5JMH9</accession>
<dbReference type="EMBL" id="MFCP01000003">
    <property type="protein sequence ID" value="OGE29640.1"/>
    <property type="molecule type" value="Genomic_DNA"/>
</dbReference>
<name>A0A1F5JMH9_9BACT</name>
<comment type="caution">
    <text evidence="1">The sequence shown here is derived from an EMBL/GenBank/DDBJ whole genome shotgun (WGS) entry which is preliminary data.</text>
</comment>
<dbReference type="AlphaFoldDB" id="A0A1F5JMH9"/>